<evidence type="ECO:0000256" key="1">
    <source>
        <dbReference type="SAM" id="MobiDB-lite"/>
    </source>
</evidence>
<dbReference type="AlphaFoldDB" id="A0A2Z7ABF4"/>
<gene>
    <name evidence="2" type="ORF">F511_10272</name>
</gene>
<keyword evidence="3" id="KW-1185">Reference proteome</keyword>
<protein>
    <submittedName>
        <fullName evidence="2">Uncharacterized protein</fullName>
    </submittedName>
</protein>
<reference evidence="2 3" key="1">
    <citation type="journal article" date="2015" name="Proc. Natl. Acad. Sci. U.S.A.">
        <title>The resurrection genome of Boea hygrometrica: A blueprint for survival of dehydration.</title>
        <authorList>
            <person name="Xiao L."/>
            <person name="Yang G."/>
            <person name="Zhang L."/>
            <person name="Yang X."/>
            <person name="Zhao S."/>
            <person name="Ji Z."/>
            <person name="Zhou Q."/>
            <person name="Hu M."/>
            <person name="Wang Y."/>
            <person name="Chen M."/>
            <person name="Xu Y."/>
            <person name="Jin H."/>
            <person name="Xiao X."/>
            <person name="Hu G."/>
            <person name="Bao F."/>
            <person name="Hu Y."/>
            <person name="Wan P."/>
            <person name="Li L."/>
            <person name="Deng X."/>
            <person name="Kuang T."/>
            <person name="Xiang C."/>
            <person name="Zhu J.K."/>
            <person name="Oliver M.J."/>
            <person name="He Y."/>
        </authorList>
    </citation>
    <scope>NUCLEOTIDE SEQUENCE [LARGE SCALE GENOMIC DNA]</scope>
    <source>
        <strain evidence="3">cv. XS01</strain>
    </source>
</reference>
<dbReference type="EMBL" id="KV019088">
    <property type="protein sequence ID" value="KZV16320.1"/>
    <property type="molecule type" value="Genomic_DNA"/>
</dbReference>
<sequence>MTCIACLEWSRREDIQARTVMGRLSWTGRRYLAGTEQHEDQAQYSEEQNDSRADQVQSTSAKFKCSTRIYRSFQRDFGGQNEGIWPKSGLCHDIVMILTRRTVLEGVVLFSCENIKVHPEPCIFTYLVPHPDYKPATEASWYRYRSELDEENIAAQQKSSLVEKRPAQWTDQLIAKKK</sequence>
<organism evidence="2 3">
    <name type="scientific">Dorcoceras hygrometricum</name>
    <dbReference type="NCBI Taxonomy" id="472368"/>
    <lineage>
        <taxon>Eukaryota</taxon>
        <taxon>Viridiplantae</taxon>
        <taxon>Streptophyta</taxon>
        <taxon>Embryophyta</taxon>
        <taxon>Tracheophyta</taxon>
        <taxon>Spermatophyta</taxon>
        <taxon>Magnoliopsida</taxon>
        <taxon>eudicotyledons</taxon>
        <taxon>Gunneridae</taxon>
        <taxon>Pentapetalae</taxon>
        <taxon>asterids</taxon>
        <taxon>lamiids</taxon>
        <taxon>Lamiales</taxon>
        <taxon>Gesneriaceae</taxon>
        <taxon>Didymocarpoideae</taxon>
        <taxon>Trichosporeae</taxon>
        <taxon>Loxocarpinae</taxon>
        <taxon>Dorcoceras</taxon>
    </lineage>
</organism>
<name>A0A2Z7ABF4_9LAMI</name>
<dbReference type="Proteomes" id="UP000250235">
    <property type="component" value="Unassembled WGS sequence"/>
</dbReference>
<accession>A0A2Z7ABF4</accession>
<evidence type="ECO:0000313" key="2">
    <source>
        <dbReference type="EMBL" id="KZV16320.1"/>
    </source>
</evidence>
<evidence type="ECO:0000313" key="3">
    <source>
        <dbReference type="Proteomes" id="UP000250235"/>
    </source>
</evidence>
<proteinExistence type="predicted"/>
<feature type="region of interest" description="Disordered" evidence="1">
    <location>
        <begin position="37"/>
        <end position="59"/>
    </location>
</feature>